<evidence type="ECO:0000256" key="3">
    <source>
        <dbReference type="PROSITE-ProRule" id="PRU00703"/>
    </source>
</evidence>
<gene>
    <name evidence="5" type="ORF">GCM10025751_46960</name>
</gene>
<sequence>MIPRPDVETVPASMSLPDLRSVAATGIYTRYLVLDEEDQSLGFVHAKDILRASETETDSDDPITARDLARAVLTVPETRQIDAILADFQTRGEGQMAVVVDEWGVFEGIVTIEDILEEIVGDIQDEFDTAAQEPSIEKRDDGAYVVDGRVPIQDVNDRLDTWFESDDVETMGGLVFSRLGRVPSMGDQIDANGYVLQVEAV</sequence>
<dbReference type="InterPro" id="IPR044751">
    <property type="entry name" value="Ion_transp-like_CBS"/>
</dbReference>
<dbReference type="PANTHER" id="PTHR43099">
    <property type="entry name" value="UPF0053 PROTEIN YRKA"/>
    <property type="match status" value="1"/>
</dbReference>
<dbReference type="SUPFAM" id="SSF56176">
    <property type="entry name" value="FAD-binding/transporter-associated domain-like"/>
    <property type="match status" value="1"/>
</dbReference>
<comment type="caution">
    <text evidence="5">The sequence shown here is derived from an EMBL/GenBank/DDBJ whole genome shotgun (WGS) entry which is preliminary data.</text>
</comment>
<dbReference type="SUPFAM" id="SSF54631">
    <property type="entry name" value="CBS-domain pair"/>
    <property type="match status" value="1"/>
</dbReference>
<dbReference type="CDD" id="cd04590">
    <property type="entry name" value="CBS_pair_CorC_HlyC_assoc"/>
    <property type="match status" value="1"/>
</dbReference>
<keyword evidence="1" id="KW-0677">Repeat</keyword>
<keyword evidence="2 3" id="KW-0129">CBS domain</keyword>
<dbReference type="Pfam" id="PF03471">
    <property type="entry name" value="CorC_HlyC"/>
    <property type="match status" value="1"/>
</dbReference>
<dbReference type="RefSeq" id="WP_265338429.1">
    <property type="nucleotide sequence ID" value="NZ_BAABKX010000019.1"/>
</dbReference>
<proteinExistence type="predicted"/>
<dbReference type="GeneID" id="76380161"/>
<dbReference type="InterPro" id="IPR016169">
    <property type="entry name" value="FAD-bd_PCMH_sub2"/>
</dbReference>
<protein>
    <recommendedName>
        <fullName evidence="4">CBS domain-containing protein</fullName>
    </recommendedName>
</protein>
<dbReference type="InterPro" id="IPR036318">
    <property type="entry name" value="FAD-bd_PCMH-like_sf"/>
</dbReference>
<accession>A0AAV3UNX2</accession>
<dbReference type="Proteomes" id="UP001501729">
    <property type="component" value="Unassembled WGS sequence"/>
</dbReference>
<evidence type="ECO:0000256" key="1">
    <source>
        <dbReference type="ARBA" id="ARBA00022737"/>
    </source>
</evidence>
<feature type="domain" description="CBS" evidence="4">
    <location>
        <begin position="68"/>
        <end position="126"/>
    </location>
</feature>
<dbReference type="AlphaFoldDB" id="A0AAV3UNX2"/>
<organism evidence="5 6">
    <name type="scientific">Haladaptatus pallidirubidus</name>
    <dbReference type="NCBI Taxonomy" id="1008152"/>
    <lineage>
        <taxon>Archaea</taxon>
        <taxon>Methanobacteriati</taxon>
        <taxon>Methanobacteriota</taxon>
        <taxon>Stenosarchaea group</taxon>
        <taxon>Halobacteria</taxon>
        <taxon>Halobacteriales</taxon>
        <taxon>Haladaptataceae</taxon>
        <taxon>Haladaptatus</taxon>
    </lineage>
</organism>
<dbReference type="SMART" id="SM01091">
    <property type="entry name" value="CorC_HlyC"/>
    <property type="match status" value="1"/>
</dbReference>
<feature type="domain" description="CBS" evidence="4">
    <location>
        <begin position="1"/>
        <end position="59"/>
    </location>
</feature>
<reference evidence="5 6" key="1">
    <citation type="journal article" date="2019" name="Int. J. Syst. Evol. Microbiol.">
        <title>The Global Catalogue of Microorganisms (GCM) 10K type strain sequencing project: providing services to taxonomists for standard genome sequencing and annotation.</title>
        <authorList>
            <consortium name="The Broad Institute Genomics Platform"/>
            <consortium name="The Broad Institute Genome Sequencing Center for Infectious Disease"/>
            <person name="Wu L."/>
            <person name="Ma J."/>
        </authorList>
    </citation>
    <scope>NUCLEOTIDE SEQUENCE [LARGE SCALE GENOMIC DNA]</scope>
    <source>
        <strain evidence="5 6">JCM 17504</strain>
    </source>
</reference>
<keyword evidence="6" id="KW-1185">Reference proteome</keyword>
<name>A0AAV3UNX2_9EURY</name>
<dbReference type="GO" id="GO:0050660">
    <property type="term" value="F:flavin adenine dinucleotide binding"/>
    <property type="evidence" value="ECO:0007669"/>
    <property type="project" value="InterPro"/>
</dbReference>
<dbReference type="Pfam" id="PF00571">
    <property type="entry name" value="CBS"/>
    <property type="match status" value="2"/>
</dbReference>
<dbReference type="PROSITE" id="PS51371">
    <property type="entry name" value="CBS"/>
    <property type="match status" value="2"/>
</dbReference>
<dbReference type="Gene3D" id="3.10.580.10">
    <property type="entry name" value="CBS-domain"/>
    <property type="match status" value="1"/>
</dbReference>
<evidence type="ECO:0000313" key="6">
    <source>
        <dbReference type="Proteomes" id="UP001501729"/>
    </source>
</evidence>
<evidence type="ECO:0000259" key="4">
    <source>
        <dbReference type="PROSITE" id="PS51371"/>
    </source>
</evidence>
<dbReference type="InterPro" id="IPR000644">
    <property type="entry name" value="CBS_dom"/>
</dbReference>
<dbReference type="InterPro" id="IPR046342">
    <property type="entry name" value="CBS_dom_sf"/>
</dbReference>
<dbReference type="Gene3D" id="3.30.465.10">
    <property type="match status" value="1"/>
</dbReference>
<dbReference type="InterPro" id="IPR005170">
    <property type="entry name" value="Transptr-assoc_dom"/>
</dbReference>
<dbReference type="PANTHER" id="PTHR43099:SF5">
    <property type="entry name" value="HLYC_CORC FAMILY TRANSPORTER"/>
    <property type="match status" value="1"/>
</dbReference>
<dbReference type="InterPro" id="IPR051676">
    <property type="entry name" value="UPF0053_domain"/>
</dbReference>
<evidence type="ECO:0000313" key="5">
    <source>
        <dbReference type="EMBL" id="GAA5061082.1"/>
    </source>
</evidence>
<dbReference type="EMBL" id="BAABKX010000019">
    <property type="protein sequence ID" value="GAA5061082.1"/>
    <property type="molecule type" value="Genomic_DNA"/>
</dbReference>
<evidence type="ECO:0000256" key="2">
    <source>
        <dbReference type="ARBA" id="ARBA00023122"/>
    </source>
</evidence>